<name>A0AB40CFM5_DIOCR</name>
<dbReference type="Pfam" id="PF00078">
    <property type="entry name" value="RVT_1"/>
    <property type="match status" value="1"/>
</dbReference>
<dbReference type="AlphaFoldDB" id="A0AB40CFM5"/>
<accession>A0AB40CFM5</accession>
<sequence>MKSINPIFFCIVETRANSARLDSFSAKLDRNWAWAAIEADGYSGGIIVTWQRDIGMVTPIVKSRYALHLVITNSKNESWILSTIYNPSRIQNQYSVWQELSDLASINLPWILIGDFNSIVSLNELRGGSHLYYRRKARVFSDFIIANNLLEVNFSGSKFTWCNNQAGTARKWALLDRCLLNPCCSALFETYFIKHLPRLFSDHAPLLLTLSPRIFNRKKIFRFDNFWLDYIDCHSAVRHAWNFLPHSNPMHAFSHLISRTRAKLISWKKIGLCPIDASINNLELEILEAEARDQLNGSIDNSSDNLYSLYNKLAALHRQNYSKWAQRARLLWVHCGDLNTNFFHNSIRIRNHHNSISLINDPNGVCFTDRMDIDKIFCDFFSNLWTDSSNNTIVDIFHALPNDLPLVSSVECESLIKEVTKVEVLHALQSLPSVIPNAWGRTFIALIPKVPTPKLVTDFRPISLQPSSWIKPSRGLRQGDPLSPYLFILVAQNLSAILNFAMHNQMIPGFNPSLRNNFNHLMYADDLILITQATRKSARNINLCFSIYESLTGQRANKSKSSIYFPSHFNRRLNNSICSILGFNAGSFPFTYLGMIISPRRLAMSLFSNLIAKTEKSVSCWKHSKISMAGKKILINSVLMSFPVYYLSVYPVPDTILDGISKLLGHFSGLKMAIEKA</sequence>
<feature type="domain" description="Reverse transcriptase" evidence="1">
    <location>
        <begin position="456"/>
        <end position="596"/>
    </location>
</feature>
<evidence type="ECO:0000259" key="1">
    <source>
        <dbReference type="Pfam" id="PF00078"/>
    </source>
</evidence>
<protein>
    <submittedName>
        <fullName evidence="3">Uncharacterized protein LOC120274643</fullName>
    </submittedName>
</protein>
<keyword evidence="2" id="KW-1185">Reference proteome</keyword>
<evidence type="ECO:0000313" key="2">
    <source>
        <dbReference type="Proteomes" id="UP001515500"/>
    </source>
</evidence>
<proteinExistence type="predicted"/>
<evidence type="ECO:0000313" key="3">
    <source>
        <dbReference type="RefSeq" id="XP_039137114.1"/>
    </source>
</evidence>
<dbReference type="Gene3D" id="3.60.10.10">
    <property type="entry name" value="Endonuclease/exonuclease/phosphatase"/>
    <property type="match status" value="1"/>
</dbReference>
<dbReference type="RefSeq" id="XP_039137114.1">
    <property type="nucleotide sequence ID" value="XM_039281180.1"/>
</dbReference>
<gene>
    <name evidence="3" type="primary">LOC120274643</name>
</gene>
<dbReference type="GeneID" id="120274643"/>
<organism evidence="2 3">
    <name type="scientific">Dioscorea cayennensis subsp. rotundata</name>
    <name type="common">White Guinea yam</name>
    <name type="synonym">Dioscorea rotundata</name>
    <dbReference type="NCBI Taxonomy" id="55577"/>
    <lineage>
        <taxon>Eukaryota</taxon>
        <taxon>Viridiplantae</taxon>
        <taxon>Streptophyta</taxon>
        <taxon>Embryophyta</taxon>
        <taxon>Tracheophyta</taxon>
        <taxon>Spermatophyta</taxon>
        <taxon>Magnoliopsida</taxon>
        <taxon>Liliopsida</taxon>
        <taxon>Dioscoreales</taxon>
        <taxon>Dioscoreaceae</taxon>
        <taxon>Dioscorea</taxon>
    </lineage>
</organism>
<dbReference type="InterPro" id="IPR036691">
    <property type="entry name" value="Endo/exonu/phosph_ase_sf"/>
</dbReference>
<dbReference type="Proteomes" id="UP001515500">
    <property type="component" value="Chromosome 13"/>
</dbReference>
<reference evidence="3" key="1">
    <citation type="submission" date="2025-08" db="UniProtKB">
        <authorList>
            <consortium name="RefSeq"/>
        </authorList>
    </citation>
    <scope>IDENTIFICATION</scope>
</reference>
<dbReference type="PANTHER" id="PTHR33116:SF78">
    <property type="entry name" value="OS12G0587133 PROTEIN"/>
    <property type="match status" value="1"/>
</dbReference>
<dbReference type="SUPFAM" id="SSF56219">
    <property type="entry name" value="DNase I-like"/>
    <property type="match status" value="1"/>
</dbReference>
<dbReference type="InterPro" id="IPR000477">
    <property type="entry name" value="RT_dom"/>
</dbReference>
<dbReference type="PANTHER" id="PTHR33116">
    <property type="entry name" value="REVERSE TRANSCRIPTASE ZINC-BINDING DOMAIN-CONTAINING PROTEIN-RELATED-RELATED"/>
    <property type="match status" value="1"/>
</dbReference>